<evidence type="ECO:0000259" key="1">
    <source>
        <dbReference type="Pfam" id="PF00501"/>
    </source>
</evidence>
<dbReference type="PANTHER" id="PTHR43767:SF1">
    <property type="entry name" value="NONRIBOSOMAL PEPTIDE SYNTHASE PES1 (EUROFUNG)-RELATED"/>
    <property type="match status" value="1"/>
</dbReference>
<comment type="caution">
    <text evidence="3">The sequence shown here is derived from an EMBL/GenBank/DDBJ whole genome shotgun (WGS) entry which is preliminary data.</text>
</comment>
<dbReference type="InterPro" id="IPR045851">
    <property type="entry name" value="AMP-bd_C_sf"/>
</dbReference>
<dbReference type="PROSITE" id="PS00455">
    <property type="entry name" value="AMP_BINDING"/>
    <property type="match status" value="1"/>
</dbReference>
<dbReference type="EMBL" id="SRID01000061">
    <property type="protein sequence ID" value="TGB13679.1"/>
    <property type="molecule type" value="Genomic_DNA"/>
</dbReference>
<dbReference type="Pfam" id="PF00501">
    <property type="entry name" value="AMP-binding"/>
    <property type="match status" value="1"/>
</dbReference>
<accession>A0A4Z0HCC7</accession>
<evidence type="ECO:0000313" key="3">
    <source>
        <dbReference type="EMBL" id="TGB13679.1"/>
    </source>
</evidence>
<dbReference type="Gene3D" id="3.40.50.12780">
    <property type="entry name" value="N-terminal domain of ligase-like"/>
    <property type="match status" value="1"/>
</dbReference>
<name>A0A4Z0HCC7_9ACTN</name>
<dbReference type="InterPro" id="IPR042099">
    <property type="entry name" value="ANL_N_sf"/>
</dbReference>
<dbReference type="Pfam" id="PF13193">
    <property type="entry name" value="AMP-binding_C"/>
    <property type="match status" value="1"/>
</dbReference>
<dbReference type="GO" id="GO:0016878">
    <property type="term" value="F:acid-thiol ligase activity"/>
    <property type="evidence" value="ECO:0007669"/>
    <property type="project" value="UniProtKB-ARBA"/>
</dbReference>
<evidence type="ECO:0000259" key="2">
    <source>
        <dbReference type="Pfam" id="PF13193"/>
    </source>
</evidence>
<gene>
    <name evidence="3" type="ORF">E4099_09665</name>
</gene>
<dbReference type="Proteomes" id="UP000297948">
    <property type="component" value="Unassembled WGS sequence"/>
</dbReference>
<dbReference type="Gene3D" id="3.30.300.30">
    <property type="match status" value="1"/>
</dbReference>
<dbReference type="InterPro" id="IPR020845">
    <property type="entry name" value="AMP-binding_CS"/>
</dbReference>
<sequence>MEAFRRDPGLPAFEYRGRAVPRHTVLDLVCRAVDALRAAGLGPGSPVALATQVTPQGFAAQIAALLLGCRVTGLRPGLAPVQLRAVLPEMEAIVADTPSAGPELRAAAGAVPVLRLGPDVLDSVPPAGATPTTPDTLAAQGRPDDIGLIHLTSGSTGLPKGCALTYAALTRHWSWQPAQWGPDTVRLAAGYRRFLLFGTLTSAVMFEHLALCLLDGGTAVIPDLPLEFPRAIERYRPTALLMTVPRLHHVLDTLREEPMDTGSLRVLLVAGSPLTPHRLAEARERFGPVVHQGYGQTETGMLTLLTPRDLADSPGELLDSVGRPWAGTELSVRDEHGHPVPTGGTGEVWARTPSAMSGYWRQEERTREVLRDGWVRTRDLGHLDRHGFLRLTGRLRDVIIVNAVTHYAGPIEQALAGHPDVDQAYVVGAPDERTGEAAHAFVVPSGTRTPDLPALRRAVADALGPAAVPATLTVLSEVPVAAGGKPDKQALLALVPARRAH</sequence>
<dbReference type="OrthoDB" id="9803968at2"/>
<proteinExistence type="predicted"/>
<dbReference type="AlphaFoldDB" id="A0A4Z0HCC7"/>
<dbReference type="CDD" id="cd04433">
    <property type="entry name" value="AFD_class_I"/>
    <property type="match status" value="1"/>
</dbReference>
<protein>
    <submittedName>
        <fullName evidence="3">Long-chain fatty acid--CoA ligase</fullName>
    </submittedName>
</protein>
<keyword evidence="4" id="KW-1185">Reference proteome</keyword>
<dbReference type="InterPro" id="IPR025110">
    <property type="entry name" value="AMP-bd_C"/>
</dbReference>
<evidence type="ECO:0000313" key="4">
    <source>
        <dbReference type="Proteomes" id="UP000297948"/>
    </source>
</evidence>
<reference evidence="3 4" key="1">
    <citation type="submission" date="2019-03" db="EMBL/GenBank/DDBJ databases">
        <authorList>
            <person name="Gonzalez-Pimentel J.L."/>
        </authorList>
    </citation>
    <scope>NUCLEOTIDE SEQUENCE [LARGE SCALE GENOMIC DNA]</scope>
    <source>
        <strain evidence="3 4">JCM 31289</strain>
    </source>
</reference>
<dbReference type="InterPro" id="IPR000873">
    <property type="entry name" value="AMP-dep_synth/lig_dom"/>
</dbReference>
<organism evidence="3 4">
    <name type="scientific">Streptomyces palmae</name>
    <dbReference type="NCBI Taxonomy" id="1701085"/>
    <lineage>
        <taxon>Bacteria</taxon>
        <taxon>Bacillati</taxon>
        <taxon>Actinomycetota</taxon>
        <taxon>Actinomycetes</taxon>
        <taxon>Kitasatosporales</taxon>
        <taxon>Streptomycetaceae</taxon>
        <taxon>Streptomyces</taxon>
    </lineage>
</organism>
<feature type="domain" description="AMP-dependent synthetase/ligase" evidence="1">
    <location>
        <begin position="4"/>
        <end position="360"/>
    </location>
</feature>
<dbReference type="SUPFAM" id="SSF56801">
    <property type="entry name" value="Acetyl-CoA synthetase-like"/>
    <property type="match status" value="1"/>
</dbReference>
<feature type="domain" description="AMP-binding enzyme C-terminal" evidence="2">
    <location>
        <begin position="411"/>
        <end position="485"/>
    </location>
</feature>
<keyword evidence="3" id="KW-0436">Ligase</keyword>
<dbReference type="InterPro" id="IPR050237">
    <property type="entry name" value="ATP-dep_AMP-bd_enzyme"/>
</dbReference>
<dbReference type="PANTHER" id="PTHR43767">
    <property type="entry name" value="LONG-CHAIN-FATTY-ACID--COA LIGASE"/>
    <property type="match status" value="1"/>
</dbReference>